<dbReference type="Gene3D" id="3.20.20.150">
    <property type="entry name" value="Divalent-metal-dependent TIM barrel enzymes"/>
    <property type="match status" value="1"/>
</dbReference>
<dbReference type="Pfam" id="PF01261">
    <property type="entry name" value="AP_endonuc_2"/>
    <property type="match status" value="1"/>
</dbReference>
<organism evidence="2 3">
    <name type="scientific">Persicobacter psychrovividus</name>
    <dbReference type="NCBI Taxonomy" id="387638"/>
    <lineage>
        <taxon>Bacteria</taxon>
        <taxon>Pseudomonadati</taxon>
        <taxon>Bacteroidota</taxon>
        <taxon>Cytophagia</taxon>
        <taxon>Cytophagales</taxon>
        <taxon>Persicobacteraceae</taxon>
        <taxon>Persicobacter</taxon>
    </lineage>
</organism>
<feature type="domain" description="Xylose isomerase-like TIM barrel" evidence="1">
    <location>
        <begin position="22"/>
        <end position="187"/>
    </location>
</feature>
<dbReference type="EMBL" id="AP025292">
    <property type="protein sequence ID" value="BDC99151.1"/>
    <property type="molecule type" value="Genomic_DNA"/>
</dbReference>
<gene>
    <name evidence="2" type="ORF">PEPS_14320</name>
</gene>
<dbReference type="RefSeq" id="WP_338396614.1">
    <property type="nucleotide sequence ID" value="NZ_AP025292.1"/>
</dbReference>
<dbReference type="Proteomes" id="UP001354989">
    <property type="component" value="Chromosome"/>
</dbReference>
<keyword evidence="3" id="KW-1185">Reference proteome</keyword>
<proteinExistence type="predicted"/>
<evidence type="ECO:0000313" key="2">
    <source>
        <dbReference type="EMBL" id="BDC99151.1"/>
    </source>
</evidence>
<dbReference type="SUPFAM" id="SSF51658">
    <property type="entry name" value="Xylose isomerase-like"/>
    <property type="match status" value="1"/>
</dbReference>
<dbReference type="InterPro" id="IPR036237">
    <property type="entry name" value="Xyl_isomerase-like_sf"/>
</dbReference>
<evidence type="ECO:0000313" key="3">
    <source>
        <dbReference type="Proteomes" id="UP001354989"/>
    </source>
</evidence>
<reference evidence="2 3" key="1">
    <citation type="submission" date="2021-12" db="EMBL/GenBank/DDBJ databases">
        <title>Genome sequencing of bacteria with rrn-lacking chromosome and rrn-plasmid.</title>
        <authorList>
            <person name="Anda M."/>
            <person name="Iwasaki W."/>
        </authorList>
    </citation>
    <scope>NUCLEOTIDE SEQUENCE [LARGE SCALE GENOMIC DNA]</scope>
    <source>
        <strain evidence="2 3">NBRC 101262</strain>
    </source>
</reference>
<name>A0ABM7VDW3_9BACT</name>
<evidence type="ECO:0000259" key="1">
    <source>
        <dbReference type="Pfam" id="PF01261"/>
    </source>
</evidence>
<accession>A0ABM7VDW3</accession>
<dbReference type="InterPro" id="IPR013022">
    <property type="entry name" value="Xyl_isomerase-like_TIM-brl"/>
</dbReference>
<sequence>MKIKIFCPLWGQEHLPFEEFCQKVKAAGYDGVEMPFHNYPSQADQQGVVETLQQYGLGLIAQHWETAEIDFEAHKKTYAEHLKKLLALNPIMINTHTGKDYYSFDRNSALIEMANEMGAEKGIRILHETHRGRFSFSAQQTMQYLQALPDLRITTDFSHWCCVSESLLEGQEEALRLAIDRADYIHCRVGHGEGPQITDPRSEEWRWELEAHLGWWDRIIARHRKEGQQVLYMTPEFGPHPYMTSSPFGGAPLADQWEVNYFMQDLLRKRYAEAAMTDSEKIENYS</sequence>
<protein>
    <recommendedName>
        <fullName evidence="1">Xylose isomerase-like TIM barrel domain-containing protein</fullName>
    </recommendedName>
</protein>